<dbReference type="GO" id="GO:0005886">
    <property type="term" value="C:plasma membrane"/>
    <property type="evidence" value="ECO:0007669"/>
    <property type="project" value="InterPro"/>
</dbReference>
<dbReference type="GO" id="GO:0016989">
    <property type="term" value="F:sigma factor antagonist activity"/>
    <property type="evidence" value="ECO:0007669"/>
    <property type="project" value="TreeGrafter"/>
</dbReference>
<dbReference type="GO" id="GO:0006417">
    <property type="term" value="P:regulation of translation"/>
    <property type="evidence" value="ECO:0007669"/>
    <property type="project" value="TreeGrafter"/>
</dbReference>
<accession>A0A369TJ63</accession>
<evidence type="ECO:0000259" key="1">
    <source>
        <dbReference type="Pfam" id="PF10099"/>
    </source>
</evidence>
<dbReference type="PANTHER" id="PTHR37461:SF1">
    <property type="entry name" value="ANTI-SIGMA-K FACTOR RSKA"/>
    <property type="match status" value="1"/>
</dbReference>
<organism evidence="2 3">
    <name type="scientific">Thalassococcus profundi</name>
    <dbReference type="NCBI Taxonomy" id="2282382"/>
    <lineage>
        <taxon>Bacteria</taxon>
        <taxon>Pseudomonadati</taxon>
        <taxon>Pseudomonadota</taxon>
        <taxon>Alphaproteobacteria</taxon>
        <taxon>Rhodobacterales</taxon>
        <taxon>Roseobacteraceae</taxon>
        <taxon>Thalassococcus</taxon>
    </lineage>
</organism>
<name>A0A369TJ63_9RHOB</name>
<comment type="caution">
    <text evidence="2">The sequence shown here is derived from an EMBL/GenBank/DDBJ whole genome shotgun (WGS) entry which is preliminary data.</text>
</comment>
<dbReference type="AlphaFoldDB" id="A0A369TJ63"/>
<dbReference type="InterPro" id="IPR018764">
    <property type="entry name" value="RskA_C"/>
</dbReference>
<dbReference type="InterPro" id="IPR051474">
    <property type="entry name" value="Anti-sigma-K/W_factor"/>
</dbReference>
<dbReference type="Proteomes" id="UP000253977">
    <property type="component" value="Unassembled WGS sequence"/>
</dbReference>
<feature type="domain" description="Anti-sigma K factor RskA C-terminal" evidence="1">
    <location>
        <begin position="97"/>
        <end position="218"/>
    </location>
</feature>
<dbReference type="RefSeq" id="WP_114512386.1">
    <property type="nucleotide sequence ID" value="NZ_QPMK01000017.1"/>
</dbReference>
<dbReference type="OrthoDB" id="9816387at2"/>
<gene>
    <name evidence="2" type="ORF">DU478_18175</name>
</gene>
<dbReference type="EMBL" id="QPMK01000017">
    <property type="protein sequence ID" value="RDD64872.1"/>
    <property type="molecule type" value="Genomic_DNA"/>
</dbReference>
<proteinExistence type="predicted"/>
<dbReference type="PANTHER" id="PTHR37461">
    <property type="entry name" value="ANTI-SIGMA-K FACTOR RSKA"/>
    <property type="match status" value="1"/>
</dbReference>
<dbReference type="Pfam" id="PF10099">
    <property type="entry name" value="RskA_C"/>
    <property type="match status" value="1"/>
</dbReference>
<reference evidence="2 3" key="1">
    <citation type="submission" date="2018-07" db="EMBL/GenBank/DDBJ databases">
        <title>Thalassococcus profundi sp. nov., a marine bacterium isolated from deep seawater of Okinawa Trough.</title>
        <authorList>
            <person name="Yu M."/>
        </authorList>
    </citation>
    <scope>NUCLEOTIDE SEQUENCE [LARGE SCALE GENOMIC DNA]</scope>
    <source>
        <strain evidence="2 3">WRAS1</strain>
    </source>
</reference>
<evidence type="ECO:0000313" key="3">
    <source>
        <dbReference type="Proteomes" id="UP000253977"/>
    </source>
</evidence>
<protein>
    <recommendedName>
        <fullName evidence="1">Anti-sigma K factor RskA C-terminal domain-containing protein</fullName>
    </recommendedName>
</protein>
<evidence type="ECO:0000313" key="2">
    <source>
        <dbReference type="EMBL" id="RDD64872.1"/>
    </source>
</evidence>
<sequence>MTATTDGPEDDIRAAEYVLRLLPADEERAFEARAAGDPTLSERVTYWANRLSGLNIHIDPVKPRSAVRRELMQRLFGTDSKPSFWQRAGLWQSVSFASLVLAGFLGFQAMQPSLAPGLVSEIAAEDDSLRVLAVVIPSTHVIQLTRTAGDPAPGRVFQLWGIPPDGSAPVSLGVLPEDPTASVQVPDPLLAYPATSLTLAISDEPTGGSPTGAPTGDVLALGEITPL</sequence>
<keyword evidence="3" id="KW-1185">Reference proteome</keyword>